<dbReference type="Proteomes" id="UP001500967">
    <property type="component" value="Unassembled WGS sequence"/>
</dbReference>
<gene>
    <name evidence="1" type="ORF">GCM10009539_62980</name>
</gene>
<dbReference type="SUPFAM" id="SSF141571">
    <property type="entry name" value="Pentapeptide repeat-like"/>
    <property type="match status" value="1"/>
</dbReference>
<dbReference type="RefSeq" id="WP_344652561.1">
    <property type="nucleotide sequence ID" value="NZ_BAAAGX010000027.1"/>
</dbReference>
<proteinExistence type="predicted"/>
<evidence type="ECO:0000313" key="2">
    <source>
        <dbReference type="Proteomes" id="UP001500967"/>
    </source>
</evidence>
<reference evidence="1 2" key="1">
    <citation type="journal article" date="2019" name="Int. J. Syst. Evol. Microbiol.">
        <title>The Global Catalogue of Microorganisms (GCM) 10K type strain sequencing project: providing services to taxonomists for standard genome sequencing and annotation.</title>
        <authorList>
            <consortium name="The Broad Institute Genomics Platform"/>
            <consortium name="The Broad Institute Genome Sequencing Center for Infectious Disease"/>
            <person name="Wu L."/>
            <person name="Ma J."/>
        </authorList>
    </citation>
    <scope>NUCLEOTIDE SEQUENCE [LARGE SCALE GENOMIC DNA]</scope>
    <source>
        <strain evidence="1 2">JCM 10425</strain>
    </source>
</reference>
<dbReference type="EMBL" id="BAAAGX010000027">
    <property type="protein sequence ID" value="GAA0267532.1"/>
    <property type="molecule type" value="Genomic_DNA"/>
</dbReference>
<evidence type="ECO:0000313" key="1">
    <source>
        <dbReference type="EMBL" id="GAA0267532.1"/>
    </source>
</evidence>
<keyword evidence="2" id="KW-1185">Reference proteome</keyword>
<name>A0ABN0UZC0_9ACTN</name>
<accession>A0ABN0UZC0</accession>
<sequence>MPPTGTAPRPPQLDLDLLEPVDEPIDDEIDLYRNHLTGSYVGVAGRGEIATVYADGADFTGTKFEPLDVSDVRIERSDLAGARWEGVSARRLEIADSRLVGWRLIATFAEDVLITGSRWDNGGLYVRRAKGSIVFRDCTFAGTTLRGDLSGFVFDNCDLAGAEFGADAARKCDLRGSRLEGARGLATLRGALISSDQAIALADVLAAELGFTIS</sequence>
<dbReference type="Gene3D" id="2.160.20.80">
    <property type="entry name" value="E3 ubiquitin-protein ligase SopA"/>
    <property type="match status" value="1"/>
</dbReference>
<comment type="caution">
    <text evidence="1">The sequence shown here is derived from an EMBL/GenBank/DDBJ whole genome shotgun (WGS) entry which is preliminary data.</text>
</comment>
<protein>
    <submittedName>
        <fullName evidence="1">Pentapeptide repeat-containing protein</fullName>
    </submittedName>
</protein>
<organism evidence="1 2">
    <name type="scientific">Cryptosporangium japonicum</name>
    <dbReference type="NCBI Taxonomy" id="80872"/>
    <lineage>
        <taxon>Bacteria</taxon>
        <taxon>Bacillati</taxon>
        <taxon>Actinomycetota</taxon>
        <taxon>Actinomycetes</taxon>
        <taxon>Cryptosporangiales</taxon>
        <taxon>Cryptosporangiaceae</taxon>
        <taxon>Cryptosporangium</taxon>
    </lineage>
</organism>